<dbReference type="STRING" id="1036808.A0A0C3D9C5"/>
<accession>A0A0C3D9C5</accession>
<dbReference type="InParanoid" id="A0A0C3D9C5"/>
<name>A0A0C3D9C5_9AGAM</name>
<evidence type="ECO:0000313" key="1">
    <source>
        <dbReference type="EMBL" id="KIM52691.1"/>
    </source>
</evidence>
<reference evidence="2" key="2">
    <citation type="submission" date="2015-01" db="EMBL/GenBank/DDBJ databases">
        <title>Evolutionary Origins and Diversification of the Mycorrhizal Mutualists.</title>
        <authorList>
            <consortium name="DOE Joint Genome Institute"/>
            <consortium name="Mycorrhizal Genomics Consortium"/>
            <person name="Kohler A."/>
            <person name="Kuo A."/>
            <person name="Nagy L.G."/>
            <person name="Floudas D."/>
            <person name="Copeland A."/>
            <person name="Barry K.W."/>
            <person name="Cichocki N."/>
            <person name="Veneault-Fourrey C."/>
            <person name="LaButti K."/>
            <person name="Lindquist E.A."/>
            <person name="Lipzen A."/>
            <person name="Lundell T."/>
            <person name="Morin E."/>
            <person name="Murat C."/>
            <person name="Riley R."/>
            <person name="Ohm R."/>
            <person name="Sun H."/>
            <person name="Tunlid A."/>
            <person name="Henrissat B."/>
            <person name="Grigoriev I.V."/>
            <person name="Hibbett D.S."/>
            <person name="Martin F."/>
        </authorList>
    </citation>
    <scope>NUCLEOTIDE SEQUENCE [LARGE SCALE GENOMIC DNA]</scope>
    <source>
        <strain evidence="2">Foug A</strain>
    </source>
</reference>
<sequence>MAAEGSLPTAGGECPSLHFVDQEPLPNCVPDAHYQVSQGKKYYWDLVAWLSCNKDNKALEGFLPKLKNHILGCLIPGSKANDGDKEFTLAQCNALHLINNRIYCHKVLRINYTTYDLCQAQDSLNPQMHLDVMVLSHEDIKNAHPYWYAQIIGIFHVDVQYCSPELSNHAPKWINFLWVRWFACNRNLKCSWAVCRLPCIGFYPQDESKAFRFIDPEQVICMAHLIPAFHFGCTTAINHTPQVQE</sequence>
<evidence type="ECO:0000313" key="2">
    <source>
        <dbReference type="Proteomes" id="UP000053989"/>
    </source>
</evidence>
<dbReference type="Proteomes" id="UP000053989">
    <property type="component" value="Unassembled WGS sequence"/>
</dbReference>
<dbReference type="EMBL" id="KN822202">
    <property type="protein sequence ID" value="KIM52691.1"/>
    <property type="molecule type" value="Genomic_DNA"/>
</dbReference>
<dbReference type="OrthoDB" id="2687259at2759"/>
<gene>
    <name evidence="1" type="ORF">SCLCIDRAFT_140540</name>
</gene>
<dbReference type="HOGENOM" id="CLU_002498_9_1_1"/>
<reference evidence="1 2" key="1">
    <citation type="submission" date="2014-04" db="EMBL/GenBank/DDBJ databases">
        <authorList>
            <consortium name="DOE Joint Genome Institute"/>
            <person name="Kuo A."/>
            <person name="Kohler A."/>
            <person name="Nagy L.G."/>
            <person name="Floudas D."/>
            <person name="Copeland A."/>
            <person name="Barry K.W."/>
            <person name="Cichocki N."/>
            <person name="Veneault-Fourrey C."/>
            <person name="LaButti K."/>
            <person name="Lindquist E.A."/>
            <person name="Lipzen A."/>
            <person name="Lundell T."/>
            <person name="Morin E."/>
            <person name="Murat C."/>
            <person name="Sun H."/>
            <person name="Tunlid A."/>
            <person name="Henrissat B."/>
            <person name="Grigoriev I.V."/>
            <person name="Hibbett D.S."/>
            <person name="Martin F."/>
            <person name="Nordberg H.P."/>
            <person name="Cantor M.N."/>
            <person name="Hua S.X."/>
        </authorList>
    </citation>
    <scope>NUCLEOTIDE SEQUENCE [LARGE SCALE GENOMIC DNA]</scope>
    <source>
        <strain evidence="1 2">Foug A</strain>
    </source>
</reference>
<dbReference type="AlphaFoldDB" id="A0A0C3D9C5"/>
<proteinExistence type="predicted"/>
<organism evidence="1 2">
    <name type="scientific">Scleroderma citrinum Foug A</name>
    <dbReference type="NCBI Taxonomy" id="1036808"/>
    <lineage>
        <taxon>Eukaryota</taxon>
        <taxon>Fungi</taxon>
        <taxon>Dikarya</taxon>
        <taxon>Basidiomycota</taxon>
        <taxon>Agaricomycotina</taxon>
        <taxon>Agaricomycetes</taxon>
        <taxon>Agaricomycetidae</taxon>
        <taxon>Boletales</taxon>
        <taxon>Sclerodermatineae</taxon>
        <taxon>Sclerodermataceae</taxon>
        <taxon>Scleroderma</taxon>
    </lineage>
</organism>
<keyword evidence="2" id="KW-1185">Reference proteome</keyword>
<protein>
    <submittedName>
        <fullName evidence="1">Uncharacterized protein</fullName>
    </submittedName>
</protein>